<accession>A0ABD2Q6I1</accession>
<dbReference type="Proteomes" id="UP001626550">
    <property type="component" value="Unassembled WGS sequence"/>
</dbReference>
<protein>
    <submittedName>
        <fullName evidence="1">Uncharacterized protein</fullName>
    </submittedName>
</protein>
<evidence type="ECO:0000313" key="1">
    <source>
        <dbReference type="EMBL" id="KAL3314772.1"/>
    </source>
</evidence>
<sequence length="195" mass="22619">MYKALDYPSELDEPLSYGNSQADFRFPSGILMMIHEQGTYPIHTESDLIDEYTMMDLRVAEKQHFDMERLFPKEAKGEHVAAAKMPCIDNAKEYFYYNQLLNTKQKFSGRAQDCIHEIIRNITRDIAKCIPFILGIPITEEEKYLPACSKDPGKELEEAYNNISSEEVKQKIQKCYRLVVHSDFKVSAILGKKFF</sequence>
<keyword evidence="2" id="KW-1185">Reference proteome</keyword>
<gene>
    <name evidence="1" type="ORF">Ciccas_006607</name>
</gene>
<comment type="caution">
    <text evidence="1">The sequence shown here is derived from an EMBL/GenBank/DDBJ whole genome shotgun (WGS) entry which is preliminary data.</text>
</comment>
<reference evidence="1 2" key="1">
    <citation type="submission" date="2024-11" db="EMBL/GenBank/DDBJ databases">
        <title>Adaptive evolution of stress response genes in parasites aligns with host niche diversity.</title>
        <authorList>
            <person name="Hahn C."/>
            <person name="Resl P."/>
        </authorList>
    </citation>
    <scope>NUCLEOTIDE SEQUENCE [LARGE SCALE GENOMIC DNA]</scope>
    <source>
        <strain evidence="1">EGGRZ-B1_66</strain>
        <tissue evidence="1">Body</tissue>
    </source>
</reference>
<name>A0ABD2Q6I1_9PLAT</name>
<proteinExistence type="predicted"/>
<evidence type="ECO:0000313" key="2">
    <source>
        <dbReference type="Proteomes" id="UP001626550"/>
    </source>
</evidence>
<dbReference type="AlphaFoldDB" id="A0ABD2Q6I1"/>
<dbReference type="EMBL" id="JBJKFK010000911">
    <property type="protein sequence ID" value="KAL3314772.1"/>
    <property type="molecule type" value="Genomic_DNA"/>
</dbReference>
<organism evidence="1 2">
    <name type="scientific">Cichlidogyrus casuarinus</name>
    <dbReference type="NCBI Taxonomy" id="1844966"/>
    <lineage>
        <taxon>Eukaryota</taxon>
        <taxon>Metazoa</taxon>
        <taxon>Spiralia</taxon>
        <taxon>Lophotrochozoa</taxon>
        <taxon>Platyhelminthes</taxon>
        <taxon>Monogenea</taxon>
        <taxon>Monopisthocotylea</taxon>
        <taxon>Dactylogyridea</taxon>
        <taxon>Ancyrocephalidae</taxon>
        <taxon>Cichlidogyrus</taxon>
    </lineage>
</organism>